<name>A0A2X2YAC9_CLOCO</name>
<dbReference type="EMBL" id="UAWC01000024">
    <property type="protein sequence ID" value="SQB35500.1"/>
    <property type="molecule type" value="Genomic_DNA"/>
</dbReference>
<dbReference type="AlphaFoldDB" id="A0A2X2YAC9"/>
<gene>
    <name evidence="1" type="ORF">NCTC13028_02008</name>
</gene>
<accession>A0A2X2YAC9</accession>
<protein>
    <submittedName>
        <fullName evidence="1">Uncharacterized protein</fullName>
    </submittedName>
</protein>
<dbReference type="RefSeq" id="WP_111921670.1">
    <property type="nucleotide sequence ID" value="NZ_UAWC01000024.1"/>
</dbReference>
<evidence type="ECO:0000313" key="1">
    <source>
        <dbReference type="EMBL" id="SQB35500.1"/>
    </source>
</evidence>
<evidence type="ECO:0000313" key="2">
    <source>
        <dbReference type="Proteomes" id="UP000250223"/>
    </source>
</evidence>
<dbReference type="Proteomes" id="UP000250223">
    <property type="component" value="Unassembled WGS sequence"/>
</dbReference>
<proteinExistence type="predicted"/>
<reference evidence="1 2" key="1">
    <citation type="submission" date="2018-06" db="EMBL/GenBank/DDBJ databases">
        <authorList>
            <consortium name="Pathogen Informatics"/>
            <person name="Doyle S."/>
        </authorList>
    </citation>
    <scope>NUCLEOTIDE SEQUENCE [LARGE SCALE GENOMIC DNA]</scope>
    <source>
        <strain evidence="1 2">NCTC13028</strain>
    </source>
</reference>
<organism evidence="1 2">
    <name type="scientific">Clostridium cochlearium</name>
    <dbReference type="NCBI Taxonomy" id="1494"/>
    <lineage>
        <taxon>Bacteria</taxon>
        <taxon>Bacillati</taxon>
        <taxon>Bacillota</taxon>
        <taxon>Clostridia</taxon>
        <taxon>Eubacteriales</taxon>
        <taxon>Clostridiaceae</taxon>
        <taxon>Clostridium</taxon>
    </lineage>
</organism>
<sequence>MNIYTVTERDMLASMIVYLEDEGKTELSAILQVSRFVYCPHWEFSKIISDQKNLSASLRVPIRCKKTIEDNLETLSKIACQLYIDDEDYYFIGITEVGMLPVQTEDIEFENKHVILEKDSVFTNFIKFTIDNSRLSDIQKKYLFEACECGDKNNILSATVMLGASAEMLLFELCGAYKVYLDNQGDTTGADAFEKRVINARCAHDRLIEFLKRANSNSTLFKNLGFEDINLNFSFFDIIRQTRNDSGHPTGNTITIEQFKMILSNYQHFLPKIMDAIDKLPTI</sequence>